<feature type="compositionally biased region" description="Low complexity" evidence="1">
    <location>
        <begin position="36"/>
        <end position="63"/>
    </location>
</feature>
<sequence>MAGFATETIVVSTRIMKNPMTRAHRAGQALRAGVDAEAGDGADAGAAASVRVGPVGGRSVMRSRSLDRQ</sequence>
<evidence type="ECO:0000256" key="1">
    <source>
        <dbReference type="SAM" id="MobiDB-lite"/>
    </source>
</evidence>
<evidence type="ECO:0000313" key="3">
    <source>
        <dbReference type="Proteomes" id="UP001317779"/>
    </source>
</evidence>
<name>A0ABM8DUZ8_9MICO</name>
<reference evidence="2 3" key="1">
    <citation type="submission" date="2022-12" db="EMBL/GenBank/DDBJ databases">
        <title>Microbacterium terricola strain KV-448 chromosome, complete genome.</title>
        <authorList>
            <person name="Oshima T."/>
            <person name="Moriya T."/>
            <person name="Bessho Y."/>
        </authorList>
    </citation>
    <scope>NUCLEOTIDE SEQUENCE [LARGE SCALE GENOMIC DNA]</scope>
    <source>
        <strain evidence="2 3">KV-448</strain>
    </source>
</reference>
<feature type="region of interest" description="Disordered" evidence="1">
    <location>
        <begin position="36"/>
        <end position="69"/>
    </location>
</feature>
<organism evidence="2 3">
    <name type="scientific">Microbacterium terricola</name>
    <dbReference type="NCBI Taxonomy" id="344163"/>
    <lineage>
        <taxon>Bacteria</taxon>
        <taxon>Bacillati</taxon>
        <taxon>Actinomycetota</taxon>
        <taxon>Actinomycetes</taxon>
        <taxon>Micrococcales</taxon>
        <taxon>Microbacteriaceae</taxon>
        <taxon>Microbacterium</taxon>
    </lineage>
</organism>
<keyword evidence="3" id="KW-1185">Reference proteome</keyword>
<gene>
    <name evidence="2" type="ORF">Microterr_01130</name>
</gene>
<proteinExistence type="predicted"/>
<dbReference type="EMBL" id="AP027141">
    <property type="protein sequence ID" value="BDV29453.1"/>
    <property type="molecule type" value="Genomic_DNA"/>
</dbReference>
<dbReference type="Proteomes" id="UP001317779">
    <property type="component" value="Chromosome"/>
</dbReference>
<accession>A0ABM8DUZ8</accession>
<protein>
    <submittedName>
        <fullName evidence="2">Uncharacterized protein</fullName>
    </submittedName>
</protein>
<evidence type="ECO:0000313" key="2">
    <source>
        <dbReference type="EMBL" id="BDV29453.1"/>
    </source>
</evidence>